<feature type="compositionally biased region" description="Basic and acidic residues" evidence="2">
    <location>
        <begin position="931"/>
        <end position="954"/>
    </location>
</feature>
<dbReference type="GO" id="GO:0005886">
    <property type="term" value="C:plasma membrane"/>
    <property type="evidence" value="ECO:0007669"/>
    <property type="project" value="TreeGrafter"/>
</dbReference>
<dbReference type="InterPro" id="IPR049150">
    <property type="entry name" value="EFR3_HEAT-like_rpt"/>
</dbReference>
<comment type="caution">
    <text evidence="3">The sequence shown here is derived from an EMBL/GenBank/DDBJ whole genome shotgun (WGS) entry which is preliminary data.</text>
</comment>
<dbReference type="InterPro" id="IPR016024">
    <property type="entry name" value="ARM-type_fold"/>
</dbReference>
<feature type="compositionally biased region" description="Basic residues" evidence="2">
    <location>
        <begin position="1242"/>
        <end position="1251"/>
    </location>
</feature>
<feature type="compositionally biased region" description="Basic residues" evidence="2">
    <location>
        <begin position="1280"/>
        <end position="1289"/>
    </location>
</feature>
<dbReference type="EMBL" id="WNWS01000079">
    <property type="protein sequence ID" value="KAE9982175.1"/>
    <property type="molecule type" value="Genomic_DNA"/>
</dbReference>
<feature type="compositionally biased region" description="Polar residues" evidence="2">
    <location>
        <begin position="1395"/>
        <end position="1412"/>
    </location>
</feature>
<evidence type="ECO:0000256" key="1">
    <source>
        <dbReference type="ARBA" id="ARBA00010216"/>
    </source>
</evidence>
<feature type="region of interest" description="Disordered" evidence="2">
    <location>
        <begin position="1275"/>
        <end position="1346"/>
    </location>
</feature>
<evidence type="ECO:0000313" key="4">
    <source>
        <dbReference type="Proteomes" id="UP000447873"/>
    </source>
</evidence>
<evidence type="ECO:0000256" key="2">
    <source>
        <dbReference type="SAM" id="MobiDB-lite"/>
    </source>
</evidence>
<dbReference type="InterPro" id="IPR039786">
    <property type="entry name" value="EFR3"/>
</dbReference>
<feature type="region of interest" description="Disordered" evidence="2">
    <location>
        <begin position="220"/>
        <end position="259"/>
    </location>
</feature>
<feature type="compositionally biased region" description="Polar residues" evidence="2">
    <location>
        <begin position="1470"/>
        <end position="1509"/>
    </location>
</feature>
<dbReference type="PANTHER" id="PTHR47766:SF1">
    <property type="entry name" value="PROTEIN EFR3"/>
    <property type="match status" value="1"/>
</dbReference>
<feature type="region of interest" description="Disordered" evidence="2">
    <location>
        <begin position="1383"/>
        <end position="1554"/>
    </location>
</feature>
<comment type="similarity">
    <text evidence="1">Belongs to the EFR3 family.</text>
</comment>
<dbReference type="Pfam" id="PF21072">
    <property type="entry name" value="EFR3"/>
    <property type="match status" value="1"/>
</dbReference>
<sequence>MTEPTKEAAAATSPRPEQYCGVCSDSETLAGPLKAICRSCPTQYCQKCMRELFLRAIKSPTSMPAKCCEMIPLHIGAKHLSKEEATEYRTKFEEWKTDAKDRVYCPKLTCSEFIPLKQLRAAGKIPNEASAKEKRDSKDPVAPSLTECKSFAHPMEPCKADTENDQMLALLAKWGYKRCPRCGHGTRRMFGCSHMQCICGAHWCWGCERNFNECDMQGGCDDDDDDESDEEEEEVDLGDTVFPNVEGRTEPAPAEETSDFVATGPMTEREARRQQRAENLDARGGWYWETQDVDFGSEPGEAVHGVWDCEHNWTAGADTEATQDEDDVQCHECWEPITEKARKNNVEVKPNSSELSYLLYYASTRRSKLQKVGDFLDKRTTSDVWKGRIGNVQVTLQILKALIEKTPRDLPLYASAILRIFRTILQSNDVTMIEETVPAFETFCAYQDPANLSADQDFLRQYEQIIRMYATCASKDTPIQAKTAKTVPVLIRFRKAGLEAIKAIAAAEVLNAETSKQLSIIIPVILENVYSENGQYLTMLERREEEKVEQEKEIALRRRQSISTVRTVETAEGDPAAASGTTEAADRMAEQEAAVIALEALKKVFSMAPRGQLRLTTAEVLKFMAKRINPKDHFPDTETVTLISGSWPCTLWSFICSWAPVQDRYVILVTAMETLIHSPIIEEDLERQYVLATLIGWLLSSSDINFIGLSVMDVLVGLVQHILGLLQLGGNWHQTIPQQPLVDSGEGRASIDASQRGQTSPRLATAAEVVHMPSPMRRQLLEQLQRCIGGLAVHVYYSDQISDMVTAILSRLTQPGYVTISSTASAIENPAAMADAVASSMSLSEKPNVDGFFSLDTARVSALQSIKEIILWANWTKPDGSIGSTVRSSVPVDVWEGTQWLLRDPNWAGRVAYVEALLQWMKLELKKHDLSVPEEEPKKRKSEKKENGNKDTLARRAVSNASQRDISPKRKRNTFLQLLHLAIYENAHQYAESEADINLLHLLLTTLIQRLGVNAVQHGLPMIIRLQEDIPSIESPLAKINVASLVHGYLWALSVNFSFDAASTGRDVMNEVSRRMNHNLWLQTVKMPPLAIDQIAQEQARKRHRVVSPDTIQNEAIKPFDKRNALVNKICEGYSASLYSPPSSPPQSPIRQFSPPMLGTVGRISSMTVPKANPKLPQKIRDELLADWTKESVIAATSGKSDGSGSASLQGSSSPTNGTTSRHLTVGINGPSMHGDGFSSPRRSHMQHHHGPRDNRPNSAAYGLIPGSAMREALSISPRQHSRSVRSRRASASASPTPYSTTSSVRSAVRVDDLKRVLSGGPLPFAPPSRGEEDGEESGSDSMVSYEGSDISYAPYANNNAVLPVGTVVSPVVERAEEEALGIVEAADHDDETVGSLTPRPTTAISKKTSMESARVGRKTSINSNGRDGIPPVPPLPEGLRSGVNSPTPQISPPPASPPASYSDHDVVVRNSSLRSGPQSPKSGSMRNSQRPRTAVPKSNNDWRNSRATSGAAGGSCWNARDLLDDIDAESPGSLGSLGGAGKGLSFLGGRPPY</sequence>
<name>A0A8H3V503_VENIN</name>
<gene>
    <name evidence="3" type="ORF">EG328_011087</name>
</gene>
<dbReference type="Proteomes" id="UP000447873">
    <property type="component" value="Unassembled WGS sequence"/>
</dbReference>
<feature type="compositionally biased region" description="Acidic residues" evidence="2">
    <location>
        <begin position="220"/>
        <end position="237"/>
    </location>
</feature>
<feature type="compositionally biased region" description="Low complexity" evidence="2">
    <location>
        <begin position="1544"/>
        <end position="1554"/>
    </location>
</feature>
<feature type="region of interest" description="Disordered" evidence="2">
    <location>
        <begin position="931"/>
        <end position="966"/>
    </location>
</feature>
<dbReference type="SUPFAM" id="SSF57850">
    <property type="entry name" value="RING/U-box"/>
    <property type="match status" value="1"/>
</dbReference>
<protein>
    <submittedName>
        <fullName evidence="3">Uncharacterized protein</fullName>
    </submittedName>
</protein>
<accession>A0A8H3V503</accession>
<feature type="compositionally biased region" description="Low complexity" evidence="2">
    <location>
        <begin position="1290"/>
        <end position="1308"/>
    </location>
</feature>
<dbReference type="Gene3D" id="1.20.120.1750">
    <property type="match status" value="1"/>
</dbReference>
<dbReference type="GO" id="GO:0072659">
    <property type="term" value="P:protein localization to plasma membrane"/>
    <property type="evidence" value="ECO:0007669"/>
    <property type="project" value="InterPro"/>
</dbReference>
<dbReference type="PANTHER" id="PTHR47766">
    <property type="entry name" value="PROTEIN EFR3"/>
    <property type="match status" value="1"/>
</dbReference>
<dbReference type="SUPFAM" id="SSF48371">
    <property type="entry name" value="ARM repeat"/>
    <property type="match status" value="1"/>
</dbReference>
<feature type="region of interest" description="Disordered" evidence="2">
    <location>
        <begin position="1197"/>
        <end position="1263"/>
    </location>
</feature>
<reference evidence="3 4" key="1">
    <citation type="submission" date="2018-12" db="EMBL/GenBank/DDBJ databases">
        <title>Venturia inaequalis Genome Resource.</title>
        <authorList>
            <person name="Lichtner F.J."/>
        </authorList>
    </citation>
    <scope>NUCLEOTIDE SEQUENCE [LARGE SCALE GENOMIC DNA]</scope>
    <source>
        <strain evidence="3 4">120213</strain>
    </source>
</reference>
<organism evidence="3 4">
    <name type="scientific">Venturia inaequalis</name>
    <name type="common">Apple scab fungus</name>
    <dbReference type="NCBI Taxonomy" id="5025"/>
    <lineage>
        <taxon>Eukaryota</taxon>
        <taxon>Fungi</taxon>
        <taxon>Dikarya</taxon>
        <taxon>Ascomycota</taxon>
        <taxon>Pezizomycotina</taxon>
        <taxon>Dothideomycetes</taxon>
        <taxon>Pleosporomycetidae</taxon>
        <taxon>Venturiales</taxon>
        <taxon>Venturiaceae</taxon>
        <taxon>Venturia</taxon>
    </lineage>
</organism>
<evidence type="ECO:0000313" key="3">
    <source>
        <dbReference type="EMBL" id="KAE9982175.1"/>
    </source>
</evidence>
<feature type="compositionally biased region" description="Low complexity" evidence="2">
    <location>
        <begin position="1201"/>
        <end position="1214"/>
    </location>
</feature>
<proteinExistence type="inferred from homology"/>
<dbReference type="CDD" id="cd22584">
    <property type="entry name" value="Rcat_RBR_unk"/>
    <property type="match status" value="1"/>
</dbReference>